<gene>
    <name evidence="1" type="ORF">NUW54_g8635</name>
</gene>
<proteinExistence type="predicted"/>
<dbReference type="Proteomes" id="UP001144978">
    <property type="component" value="Unassembled WGS sequence"/>
</dbReference>
<accession>A0ACC1PBZ2</accession>
<name>A0ACC1PBZ2_9APHY</name>
<keyword evidence="2" id="KW-1185">Reference proteome</keyword>
<protein>
    <submittedName>
        <fullName evidence="1">Uncharacterized protein</fullName>
    </submittedName>
</protein>
<evidence type="ECO:0000313" key="1">
    <source>
        <dbReference type="EMBL" id="KAJ2989928.1"/>
    </source>
</evidence>
<comment type="caution">
    <text evidence="1">The sequence shown here is derived from an EMBL/GenBank/DDBJ whole genome shotgun (WGS) entry which is preliminary data.</text>
</comment>
<organism evidence="1 2">
    <name type="scientific">Trametes sanguinea</name>
    <dbReference type="NCBI Taxonomy" id="158606"/>
    <lineage>
        <taxon>Eukaryota</taxon>
        <taxon>Fungi</taxon>
        <taxon>Dikarya</taxon>
        <taxon>Basidiomycota</taxon>
        <taxon>Agaricomycotina</taxon>
        <taxon>Agaricomycetes</taxon>
        <taxon>Polyporales</taxon>
        <taxon>Polyporaceae</taxon>
        <taxon>Trametes</taxon>
    </lineage>
</organism>
<dbReference type="EMBL" id="JANSHE010002712">
    <property type="protein sequence ID" value="KAJ2989928.1"/>
    <property type="molecule type" value="Genomic_DNA"/>
</dbReference>
<reference evidence="1" key="1">
    <citation type="submission" date="2022-08" db="EMBL/GenBank/DDBJ databases">
        <title>Genome Sequence of Pycnoporus sanguineus.</title>
        <authorList>
            <person name="Buettner E."/>
        </authorList>
    </citation>
    <scope>NUCLEOTIDE SEQUENCE</scope>
    <source>
        <strain evidence="1">CG-C14</strain>
    </source>
</reference>
<evidence type="ECO:0000313" key="2">
    <source>
        <dbReference type="Proteomes" id="UP001144978"/>
    </source>
</evidence>
<sequence length="74" mass="8393">MKNNLEERSRAAGRVLDLLNLTCNETSRLRRAEKEDVSTERMREHIASLFDGTAGRVQVQIFHGPRDDALLDVA</sequence>